<reference evidence="1 2" key="1">
    <citation type="journal article" date="2003" name="Genome Res.">
        <title>Comparative genome analysis of Vibrio vulnificus, a marine pathogen.</title>
        <authorList>
            <person name="Chen C.Y."/>
            <person name="Wu K.M."/>
            <person name="Chang Y.C."/>
            <person name="Chang C.H."/>
            <person name="Tsai H.C."/>
            <person name="Liao T.L."/>
            <person name="Liu Y.M."/>
            <person name="Chen H.J."/>
            <person name="Shen A.B."/>
            <person name="Li J.C."/>
            <person name="Su T.L."/>
            <person name="Shao C.P."/>
            <person name="Lee C.T."/>
            <person name="Hor L.I."/>
            <person name="Tsai S.F."/>
        </authorList>
    </citation>
    <scope>NUCLEOTIDE SEQUENCE [LARGE SCALE GENOMIC DNA]</scope>
    <source>
        <strain evidence="1 2">YJ016</strain>
    </source>
</reference>
<accession>Q7MMX2</accession>
<dbReference type="EMBL" id="BA000037">
    <property type="protein sequence ID" value="BAC93709.1"/>
    <property type="molecule type" value="Genomic_DNA"/>
</dbReference>
<sequence length="47" mass="5455">MAANMLPYREATHATFSSIDGTLYFQRKKIEVPRKEIRRNIGTAKPF</sequence>
<dbReference type="AlphaFoldDB" id="Q7MMX2"/>
<protein>
    <submittedName>
        <fullName evidence="1">Uncharacterized protein</fullName>
    </submittedName>
</protein>
<dbReference type="KEGG" id="vvy:VV0945"/>
<evidence type="ECO:0000313" key="2">
    <source>
        <dbReference type="Proteomes" id="UP000002675"/>
    </source>
</evidence>
<evidence type="ECO:0000313" key="1">
    <source>
        <dbReference type="EMBL" id="BAC93709.1"/>
    </source>
</evidence>
<organism evidence="1 2">
    <name type="scientific">Vibrio vulnificus (strain YJ016)</name>
    <dbReference type="NCBI Taxonomy" id="196600"/>
    <lineage>
        <taxon>Bacteria</taxon>
        <taxon>Pseudomonadati</taxon>
        <taxon>Pseudomonadota</taxon>
        <taxon>Gammaproteobacteria</taxon>
        <taxon>Vibrionales</taxon>
        <taxon>Vibrionaceae</taxon>
        <taxon>Vibrio</taxon>
    </lineage>
</organism>
<gene>
    <name evidence="1" type="ordered locus">VV0945</name>
</gene>
<proteinExistence type="predicted"/>
<dbReference type="Proteomes" id="UP000002675">
    <property type="component" value="Chromosome I"/>
</dbReference>
<dbReference type="HOGENOM" id="CLU_3174725_0_0_6"/>
<name>Q7MMX2_VIBVY</name>